<comment type="caution">
    <text evidence="5">The sequence shown here is derived from an EMBL/GenBank/DDBJ whole genome shotgun (WGS) entry which is preliminary data.</text>
</comment>
<feature type="domain" description="HTH gntR-type" evidence="4">
    <location>
        <begin position="1"/>
        <end position="67"/>
    </location>
</feature>
<dbReference type="SUPFAM" id="SSF64288">
    <property type="entry name" value="Chorismate lyase-like"/>
    <property type="match status" value="1"/>
</dbReference>
<dbReference type="InterPro" id="IPR036390">
    <property type="entry name" value="WH_DNA-bd_sf"/>
</dbReference>
<dbReference type="PRINTS" id="PR00035">
    <property type="entry name" value="HTHGNTR"/>
</dbReference>
<evidence type="ECO:0000256" key="2">
    <source>
        <dbReference type="ARBA" id="ARBA00023125"/>
    </source>
</evidence>
<dbReference type="Gene3D" id="3.40.1410.10">
    <property type="entry name" value="Chorismate lyase-like"/>
    <property type="match status" value="1"/>
</dbReference>
<reference evidence="5 6" key="1">
    <citation type="journal article" date="2012" name="PLoS ONE">
        <title>Functional divergence in the genus oenococcus as predicted by genome sequencing of the newly-described species, Oenococcus kitaharae.</title>
        <authorList>
            <person name="Borneman A.R."/>
            <person name="McCarthy J.M."/>
            <person name="Chambers P.J."/>
            <person name="Bartowsky E.J."/>
        </authorList>
    </citation>
    <scope>NUCLEOTIDE SEQUENCE [LARGE SCALE GENOMIC DNA]</scope>
    <source>
        <strain evidence="6">DSM17330</strain>
    </source>
</reference>
<dbReference type="AlphaFoldDB" id="G9WIW1"/>
<dbReference type="InterPro" id="IPR028978">
    <property type="entry name" value="Chorismate_lyase_/UTRA_dom_sf"/>
</dbReference>
<dbReference type="Pfam" id="PF00392">
    <property type="entry name" value="GntR"/>
    <property type="match status" value="1"/>
</dbReference>
<dbReference type="CDD" id="cd07377">
    <property type="entry name" value="WHTH_GntR"/>
    <property type="match status" value="1"/>
</dbReference>
<keyword evidence="1" id="KW-0805">Transcription regulation</keyword>
<dbReference type="Pfam" id="PF07702">
    <property type="entry name" value="UTRA"/>
    <property type="match status" value="1"/>
</dbReference>
<sequence length="231" mass="26483">MFLRIRDDLAKRIDKQQFESGSRLPSERLLAQEYKVSRMTLRQATTLLVNQGKLLRKPGSGTYVSAQNNEVSENLKGVTSFTQIMRSQGKTAKTKFIFLKRHQPSLIEASNLEISRDQDVITMERVRYGDDEPIAYEITTVPVALVGNITRNEMAGGLYQYLEEKGFRFGKAIQEFSALVPNVNICKRLDLTNGQAALFLRQTSYLTDGKPFEFVQTYYAGDRYRVYLQRE</sequence>
<organism evidence="5 6">
    <name type="scientific">Oenococcus kitaharae DSM 17330</name>
    <dbReference type="NCBI Taxonomy" id="1045004"/>
    <lineage>
        <taxon>Bacteria</taxon>
        <taxon>Bacillati</taxon>
        <taxon>Bacillota</taxon>
        <taxon>Bacilli</taxon>
        <taxon>Lactobacillales</taxon>
        <taxon>Lactobacillaceae</taxon>
        <taxon>Oenococcus</taxon>
    </lineage>
</organism>
<dbReference type="eggNOG" id="COG2188">
    <property type="taxonomic scope" value="Bacteria"/>
</dbReference>
<dbReference type="InterPro" id="IPR050679">
    <property type="entry name" value="Bact_HTH_transcr_reg"/>
</dbReference>
<dbReference type="GO" id="GO:0003700">
    <property type="term" value="F:DNA-binding transcription factor activity"/>
    <property type="evidence" value="ECO:0007669"/>
    <property type="project" value="InterPro"/>
</dbReference>
<dbReference type="PANTHER" id="PTHR44846:SF1">
    <property type="entry name" value="MANNOSYL-D-GLYCERATE TRANSPORT_METABOLISM SYSTEM REPRESSOR MNGR-RELATED"/>
    <property type="match status" value="1"/>
</dbReference>
<dbReference type="PROSITE" id="PS50949">
    <property type="entry name" value="HTH_GNTR"/>
    <property type="match status" value="1"/>
</dbReference>
<dbReference type="PATRIC" id="fig|1045004.4.peg.287"/>
<dbReference type="HOGENOM" id="CLU_063236_4_2_9"/>
<dbReference type="InterPro" id="IPR000524">
    <property type="entry name" value="Tscrpt_reg_HTH_GntR"/>
</dbReference>
<dbReference type="InterPro" id="IPR036388">
    <property type="entry name" value="WH-like_DNA-bd_sf"/>
</dbReference>
<evidence type="ECO:0000256" key="1">
    <source>
        <dbReference type="ARBA" id="ARBA00023015"/>
    </source>
</evidence>
<keyword evidence="2" id="KW-0238">DNA-binding</keyword>
<dbReference type="GO" id="GO:0003677">
    <property type="term" value="F:DNA binding"/>
    <property type="evidence" value="ECO:0007669"/>
    <property type="project" value="UniProtKB-KW"/>
</dbReference>
<dbReference type="Gene3D" id="1.10.10.10">
    <property type="entry name" value="Winged helix-like DNA-binding domain superfamily/Winged helix DNA-binding domain"/>
    <property type="match status" value="1"/>
</dbReference>
<dbReference type="EMBL" id="AFVZ01000001">
    <property type="protein sequence ID" value="EHN58410.1"/>
    <property type="molecule type" value="Genomic_DNA"/>
</dbReference>
<proteinExistence type="predicted"/>
<dbReference type="PANTHER" id="PTHR44846">
    <property type="entry name" value="MANNOSYL-D-GLYCERATE TRANSPORT/METABOLISM SYSTEM REPRESSOR MNGR-RELATED"/>
    <property type="match status" value="1"/>
</dbReference>
<dbReference type="SMART" id="SM00866">
    <property type="entry name" value="UTRA"/>
    <property type="match status" value="1"/>
</dbReference>
<name>G9WIW1_9LACO</name>
<gene>
    <name evidence="5" type="ORF">OKIT_0286</name>
</gene>
<dbReference type="GO" id="GO:0045892">
    <property type="term" value="P:negative regulation of DNA-templated transcription"/>
    <property type="evidence" value="ECO:0007669"/>
    <property type="project" value="TreeGrafter"/>
</dbReference>
<accession>G9WIW1</accession>
<evidence type="ECO:0000259" key="4">
    <source>
        <dbReference type="PROSITE" id="PS50949"/>
    </source>
</evidence>
<evidence type="ECO:0000256" key="3">
    <source>
        <dbReference type="ARBA" id="ARBA00023163"/>
    </source>
</evidence>
<dbReference type="Proteomes" id="UP000004959">
    <property type="component" value="Chromosome"/>
</dbReference>
<dbReference type="InterPro" id="IPR011663">
    <property type="entry name" value="UTRA"/>
</dbReference>
<evidence type="ECO:0000313" key="6">
    <source>
        <dbReference type="Proteomes" id="UP000004959"/>
    </source>
</evidence>
<protein>
    <submittedName>
        <fullName evidence="5">Transcription regulator</fullName>
    </submittedName>
</protein>
<dbReference type="SMART" id="SM00345">
    <property type="entry name" value="HTH_GNTR"/>
    <property type="match status" value="1"/>
</dbReference>
<keyword evidence="3" id="KW-0804">Transcription</keyword>
<dbReference type="STRING" id="336988.NT96_04625"/>
<keyword evidence="6" id="KW-1185">Reference proteome</keyword>
<dbReference type="SUPFAM" id="SSF46785">
    <property type="entry name" value="Winged helix' DNA-binding domain"/>
    <property type="match status" value="1"/>
</dbReference>
<evidence type="ECO:0000313" key="5">
    <source>
        <dbReference type="EMBL" id="EHN58410.1"/>
    </source>
</evidence>